<dbReference type="Gene3D" id="1.10.510.10">
    <property type="entry name" value="Transferase(Phosphotransferase) domain 1"/>
    <property type="match status" value="1"/>
</dbReference>
<keyword evidence="2" id="KW-0597">Phosphoprotein</keyword>
<dbReference type="InterPro" id="IPR000719">
    <property type="entry name" value="Prot_kinase_dom"/>
</dbReference>
<protein>
    <recommendedName>
        <fullName evidence="11">Protein kinase domain-containing protein</fullName>
    </recommendedName>
</protein>
<evidence type="ECO:0000256" key="2">
    <source>
        <dbReference type="ARBA" id="ARBA00022553"/>
    </source>
</evidence>
<evidence type="ECO:0000256" key="4">
    <source>
        <dbReference type="ARBA" id="ARBA00022741"/>
    </source>
</evidence>
<accession>A0AAV5T4T3</accession>
<dbReference type="PROSITE" id="PS50011">
    <property type="entry name" value="PROTEIN_KINASE_DOM"/>
    <property type="match status" value="1"/>
</dbReference>
<reference evidence="12" key="1">
    <citation type="submission" date="2023-10" db="EMBL/GenBank/DDBJ databases">
        <title>Genome assembly of Pristionchus species.</title>
        <authorList>
            <person name="Yoshida K."/>
            <person name="Sommer R.J."/>
        </authorList>
    </citation>
    <scope>NUCLEOTIDE SEQUENCE</scope>
    <source>
        <strain evidence="12">RS0144</strain>
    </source>
</reference>
<dbReference type="AlphaFoldDB" id="A0AAV5T4T3"/>
<evidence type="ECO:0000256" key="7">
    <source>
        <dbReference type="ARBA" id="ARBA00023137"/>
    </source>
</evidence>
<evidence type="ECO:0000313" key="12">
    <source>
        <dbReference type="EMBL" id="GMS86676.1"/>
    </source>
</evidence>
<dbReference type="Proteomes" id="UP001432027">
    <property type="component" value="Unassembled WGS sequence"/>
</dbReference>
<keyword evidence="1" id="KW-0723">Serine/threonine-protein kinase</keyword>
<comment type="catalytic activity">
    <reaction evidence="10">
        <text>L-tyrosyl-[protein] + ATP = O-phospho-L-tyrosyl-[protein] + ADP + H(+)</text>
        <dbReference type="Rhea" id="RHEA:10596"/>
        <dbReference type="Rhea" id="RHEA-COMP:10136"/>
        <dbReference type="Rhea" id="RHEA-COMP:20101"/>
        <dbReference type="ChEBI" id="CHEBI:15378"/>
        <dbReference type="ChEBI" id="CHEBI:30616"/>
        <dbReference type="ChEBI" id="CHEBI:46858"/>
        <dbReference type="ChEBI" id="CHEBI:61978"/>
        <dbReference type="ChEBI" id="CHEBI:456216"/>
        <dbReference type="EC" id="2.7.12.2"/>
    </reaction>
</comment>
<evidence type="ECO:0000256" key="9">
    <source>
        <dbReference type="ARBA" id="ARBA00049299"/>
    </source>
</evidence>
<dbReference type="GO" id="GO:0004708">
    <property type="term" value="F:MAP kinase kinase activity"/>
    <property type="evidence" value="ECO:0007669"/>
    <property type="project" value="UniProtKB-EC"/>
</dbReference>
<dbReference type="PANTHER" id="PTHR47238">
    <property type="entry name" value="MITOGEN-ACTIVATED PROTEIN KINASE KINASE 5"/>
    <property type="match status" value="1"/>
</dbReference>
<comment type="catalytic activity">
    <reaction evidence="8">
        <text>L-seryl-[protein] + ATP = O-phospho-L-seryl-[protein] + ADP + H(+)</text>
        <dbReference type="Rhea" id="RHEA:17989"/>
        <dbReference type="Rhea" id="RHEA-COMP:9863"/>
        <dbReference type="Rhea" id="RHEA-COMP:11604"/>
        <dbReference type="ChEBI" id="CHEBI:15378"/>
        <dbReference type="ChEBI" id="CHEBI:29999"/>
        <dbReference type="ChEBI" id="CHEBI:30616"/>
        <dbReference type="ChEBI" id="CHEBI:83421"/>
        <dbReference type="ChEBI" id="CHEBI:456216"/>
        <dbReference type="EC" id="2.7.12.2"/>
    </reaction>
</comment>
<dbReference type="GO" id="GO:0004713">
    <property type="term" value="F:protein tyrosine kinase activity"/>
    <property type="evidence" value="ECO:0007669"/>
    <property type="project" value="UniProtKB-KW"/>
</dbReference>
<comment type="caution">
    <text evidence="12">The sequence shown here is derived from an EMBL/GenBank/DDBJ whole genome shotgun (WGS) entry which is preliminary data.</text>
</comment>
<feature type="domain" description="Protein kinase" evidence="11">
    <location>
        <begin position="1"/>
        <end position="170"/>
    </location>
</feature>
<evidence type="ECO:0000313" key="13">
    <source>
        <dbReference type="Proteomes" id="UP001432027"/>
    </source>
</evidence>
<keyword evidence="5" id="KW-0418">Kinase</keyword>
<dbReference type="InterPro" id="IPR052468">
    <property type="entry name" value="Dual_spec_MAPK_kinase"/>
</dbReference>
<dbReference type="SUPFAM" id="SSF56112">
    <property type="entry name" value="Protein kinase-like (PK-like)"/>
    <property type="match status" value="1"/>
</dbReference>
<evidence type="ECO:0000256" key="6">
    <source>
        <dbReference type="ARBA" id="ARBA00022840"/>
    </source>
</evidence>
<proteinExistence type="predicted"/>
<dbReference type="GO" id="GO:0004674">
    <property type="term" value="F:protein serine/threonine kinase activity"/>
    <property type="evidence" value="ECO:0007669"/>
    <property type="project" value="UniProtKB-KW"/>
</dbReference>
<keyword evidence="3" id="KW-0808">Transferase</keyword>
<dbReference type="PANTHER" id="PTHR47238:SF4">
    <property type="entry name" value="MITOGEN-ACTIVATED PROTEIN KINASE KINASE 5"/>
    <property type="match status" value="1"/>
</dbReference>
<keyword evidence="4" id="KW-0547">Nucleotide-binding</keyword>
<comment type="catalytic activity">
    <reaction evidence="9">
        <text>L-threonyl-[protein] + ATP = O-phospho-L-threonyl-[protein] + ADP + H(+)</text>
        <dbReference type="Rhea" id="RHEA:46608"/>
        <dbReference type="Rhea" id="RHEA-COMP:11060"/>
        <dbReference type="Rhea" id="RHEA-COMP:11605"/>
        <dbReference type="ChEBI" id="CHEBI:15378"/>
        <dbReference type="ChEBI" id="CHEBI:30013"/>
        <dbReference type="ChEBI" id="CHEBI:30616"/>
        <dbReference type="ChEBI" id="CHEBI:61977"/>
        <dbReference type="ChEBI" id="CHEBI:456216"/>
        <dbReference type="EC" id="2.7.12.2"/>
    </reaction>
</comment>
<organism evidence="12 13">
    <name type="scientific">Pristionchus entomophagus</name>
    <dbReference type="NCBI Taxonomy" id="358040"/>
    <lineage>
        <taxon>Eukaryota</taxon>
        <taxon>Metazoa</taxon>
        <taxon>Ecdysozoa</taxon>
        <taxon>Nematoda</taxon>
        <taxon>Chromadorea</taxon>
        <taxon>Rhabditida</taxon>
        <taxon>Rhabditina</taxon>
        <taxon>Diplogasteromorpha</taxon>
        <taxon>Diplogasteroidea</taxon>
        <taxon>Neodiplogasteridae</taxon>
        <taxon>Pristionchus</taxon>
    </lineage>
</organism>
<evidence type="ECO:0000256" key="5">
    <source>
        <dbReference type="ARBA" id="ARBA00022777"/>
    </source>
</evidence>
<keyword evidence="6" id="KW-0067">ATP-binding</keyword>
<evidence type="ECO:0000256" key="8">
    <source>
        <dbReference type="ARBA" id="ARBA00049014"/>
    </source>
</evidence>
<gene>
    <name evidence="12" type="ORF">PENTCL1PPCAC_8851</name>
</gene>
<keyword evidence="7" id="KW-0829">Tyrosine-protein kinase</keyword>
<name>A0AAV5T4T3_9BILA</name>
<evidence type="ECO:0000259" key="11">
    <source>
        <dbReference type="PROSITE" id="PS50011"/>
    </source>
</evidence>
<dbReference type="GO" id="GO:0005524">
    <property type="term" value="F:ATP binding"/>
    <property type="evidence" value="ECO:0007669"/>
    <property type="project" value="UniProtKB-KW"/>
</dbReference>
<keyword evidence="13" id="KW-1185">Reference proteome</keyword>
<sequence>MELMDASLEEVKTVIHNQNGINLGRKFEVSEIEKFLGCVAVSVVDGLAFLWDKQPNTNRNIKPSNILINDSGQIKISDCGILESLLLKEGDFFTYHAVRLSASVNHRFQPGNLKIFDANRVFGVSRSLCGNSRQEKSRTRAATFFTHFARSSTKLLPALLPTLGSAKVIR</sequence>
<dbReference type="EMBL" id="BTSX01000002">
    <property type="protein sequence ID" value="GMS86676.1"/>
    <property type="molecule type" value="Genomic_DNA"/>
</dbReference>
<evidence type="ECO:0000256" key="3">
    <source>
        <dbReference type="ARBA" id="ARBA00022679"/>
    </source>
</evidence>
<evidence type="ECO:0000256" key="1">
    <source>
        <dbReference type="ARBA" id="ARBA00022527"/>
    </source>
</evidence>
<evidence type="ECO:0000256" key="10">
    <source>
        <dbReference type="ARBA" id="ARBA00051693"/>
    </source>
</evidence>
<dbReference type="InterPro" id="IPR011009">
    <property type="entry name" value="Kinase-like_dom_sf"/>
</dbReference>